<evidence type="ECO:0000313" key="3">
    <source>
        <dbReference type="EMBL" id="SMC12399.1"/>
    </source>
</evidence>
<dbReference type="EMBL" id="FWXB01000007">
    <property type="protein sequence ID" value="SMC12399.1"/>
    <property type="molecule type" value="Genomic_DNA"/>
</dbReference>
<sequence>MFELLLTSFPVIIRYFQLKRRGEVMSVWNMRSAVFLWAIMAFLLFLVIFYFHPKSYSGLLPFRTVSVVAQTSGPVTEVAVQNGQRIAKDDLLFRIESSAQQVALRQAEAELDKLAAAETKAQNTLKVAQASEVEAKASLEKMRVDLENAQTLFARNVGTQDAVRKLEAGVTVSEAELAAAQAQVELAQSDIAQAIPAQREAAKVAVEAARVALDQTDVHSFTDGVVTQLAMSVGSPASKLILSPAMVIIPDRPEGLPLRITAGFSQVARATLYEGMPAEIACDSNVSLSFRNAVLPARVLSVQPAIAAGQVVPGGRLLEPNNGLARGSLLVYFELEHPEHEAIMIDGSGCIVQTYTNNLSGFTGHVIAATGVVKAVGLRLKVWGSLISGVGLAGGGGH</sequence>
<name>A0A1X7BT57_9RHOB</name>
<keyword evidence="2" id="KW-1133">Transmembrane helix</keyword>
<dbReference type="PANTHER" id="PTHR30367:SF12">
    <property type="entry name" value="P-HYDROXYBENZOIC ACID EFFLUX PUMP SUBUNIT AAEA"/>
    <property type="match status" value="1"/>
</dbReference>
<accession>A0A1X7BT57</accession>
<dbReference type="Gene3D" id="2.40.50.100">
    <property type="match status" value="1"/>
</dbReference>
<evidence type="ECO:0000256" key="1">
    <source>
        <dbReference type="SAM" id="Coils"/>
    </source>
</evidence>
<organism evidence="3 4">
    <name type="scientific">Roseovarius aestuarii</name>
    <dbReference type="NCBI Taxonomy" id="475083"/>
    <lineage>
        <taxon>Bacteria</taxon>
        <taxon>Pseudomonadati</taxon>
        <taxon>Pseudomonadota</taxon>
        <taxon>Alphaproteobacteria</taxon>
        <taxon>Rhodobacterales</taxon>
        <taxon>Roseobacteraceae</taxon>
        <taxon>Roseovarius</taxon>
    </lineage>
</organism>
<feature type="transmembrane region" description="Helical" evidence="2">
    <location>
        <begin position="34"/>
        <end position="51"/>
    </location>
</feature>
<keyword evidence="4" id="KW-1185">Reference proteome</keyword>
<evidence type="ECO:0000313" key="4">
    <source>
        <dbReference type="Proteomes" id="UP000193224"/>
    </source>
</evidence>
<dbReference type="InterPro" id="IPR050393">
    <property type="entry name" value="MFP_Efflux_Pump"/>
</dbReference>
<protein>
    <submittedName>
        <fullName evidence="3">Inner membrane protein YiaV</fullName>
    </submittedName>
</protein>
<dbReference type="SUPFAM" id="SSF111369">
    <property type="entry name" value="HlyD-like secretion proteins"/>
    <property type="match status" value="1"/>
</dbReference>
<reference evidence="3 4" key="1">
    <citation type="submission" date="2017-03" db="EMBL/GenBank/DDBJ databases">
        <authorList>
            <person name="Afonso C.L."/>
            <person name="Miller P.J."/>
            <person name="Scott M.A."/>
            <person name="Spackman E."/>
            <person name="Goraichik I."/>
            <person name="Dimitrov K.M."/>
            <person name="Suarez D.L."/>
            <person name="Swayne D.E."/>
        </authorList>
    </citation>
    <scope>NUCLEOTIDE SEQUENCE [LARGE SCALE GENOMIC DNA]</scope>
    <source>
        <strain evidence="3 4">CECT 7745</strain>
    </source>
</reference>
<evidence type="ECO:0000256" key="2">
    <source>
        <dbReference type="SAM" id="Phobius"/>
    </source>
</evidence>
<keyword evidence="1" id="KW-0175">Coiled coil</keyword>
<proteinExistence type="predicted"/>
<dbReference type="Proteomes" id="UP000193224">
    <property type="component" value="Unassembled WGS sequence"/>
</dbReference>
<dbReference type="PANTHER" id="PTHR30367">
    <property type="entry name" value="P-HYDROXYBENZOIC ACID EFFLUX PUMP SUBUNIT AAEA-RELATED"/>
    <property type="match status" value="1"/>
</dbReference>
<keyword evidence="2" id="KW-0812">Transmembrane</keyword>
<keyword evidence="2" id="KW-0472">Membrane</keyword>
<dbReference type="AlphaFoldDB" id="A0A1X7BT57"/>
<gene>
    <name evidence="3" type="primary">yiaV</name>
    <name evidence="3" type="ORF">ROA7745_02224</name>
</gene>
<dbReference type="OrthoDB" id="7929252at2"/>
<feature type="coiled-coil region" evidence="1">
    <location>
        <begin position="163"/>
        <end position="190"/>
    </location>
</feature>
<dbReference type="Gene3D" id="1.10.287.470">
    <property type="entry name" value="Helix hairpin bin"/>
    <property type="match status" value="1"/>
</dbReference>